<organism evidence="2 3">
    <name type="scientific">Caenimonas sedimenti</name>
    <dbReference type="NCBI Taxonomy" id="2596921"/>
    <lineage>
        <taxon>Bacteria</taxon>
        <taxon>Pseudomonadati</taxon>
        <taxon>Pseudomonadota</taxon>
        <taxon>Betaproteobacteria</taxon>
        <taxon>Burkholderiales</taxon>
        <taxon>Comamonadaceae</taxon>
        <taxon>Caenimonas</taxon>
    </lineage>
</organism>
<dbReference type="EMBL" id="VOBQ01000006">
    <property type="protein sequence ID" value="TWO71707.1"/>
    <property type="molecule type" value="Genomic_DNA"/>
</dbReference>
<reference evidence="2 3" key="1">
    <citation type="submission" date="2019-07" db="EMBL/GenBank/DDBJ databases">
        <title>Caenimonas sedimenti sp. nov., isolated from activated sludge.</title>
        <authorList>
            <person name="Xu J."/>
        </authorList>
    </citation>
    <scope>NUCLEOTIDE SEQUENCE [LARGE SCALE GENOMIC DNA]</scope>
    <source>
        <strain evidence="2 3">HX-9-20</strain>
    </source>
</reference>
<gene>
    <name evidence="2" type="ORF">FN976_08840</name>
</gene>
<comment type="caution">
    <text evidence="2">The sequence shown here is derived from an EMBL/GenBank/DDBJ whole genome shotgun (WGS) entry which is preliminary data.</text>
</comment>
<proteinExistence type="predicted"/>
<sequence>MTGSAAGPARKLKVPARGGCGAGAGDGGGTGAGAGAGTGAGAGAGSGAGVGDSAPPPPPHPAAAPTRTATAQYCLQAVERCAAAVWTFMKLPMADASDKPSSRPLPPSGPVQGFLYQPLPCGNLPVADQPPARLAACPCWTSSATILSA</sequence>
<name>A0A562ZTI1_9BURK</name>
<evidence type="ECO:0000313" key="2">
    <source>
        <dbReference type="EMBL" id="TWO71707.1"/>
    </source>
</evidence>
<feature type="compositionally biased region" description="Gly residues" evidence="1">
    <location>
        <begin position="18"/>
        <end position="50"/>
    </location>
</feature>
<accession>A0A562ZTI1</accession>
<evidence type="ECO:0000313" key="3">
    <source>
        <dbReference type="Proteomes" id="UP000318199"/>
    </source>
</evidence>
<dbReference type="AlphaFoldDB" id="A0A562ZTI1"/>
<dbReference type="Proteomes" id="UP000318199">
    <property type="component" value="Unassembled WGS sequence"/>
</dbReference>
<evidence type="ECO:0000256" key="1">
    <source>
        <dbReference type="SAM" id="MobiDB-lite"/>
    </source>
</evidence>
<keyword evidence="3" id="KW-1185">Reference proteome</keyword>
<protein>
    <submittedName>
        <fullName evidence="2">Uncharacterized protein</fullName>
    </submittedName>
</protein>
<feature type="region of interest" description="Disordered" evidence="1">
    <location>
        <begin position="1"/>
        <end position="68"/>
    </location>
</feature>